<comment type="caution">
    <text evidence="1">The sequence shown here is derived from an EMBL/GenBank/DDBJ whole genome shotgun (WGS) entry which is preliminary data.</text>
</comment>
<dbReference type="AlphaFoldDB" id="A0A151MYC8"/>
<dbReference type="EMBL" id="AKHW03004688">
    <property type="protein sequence ID" value="KYO29458.1"/>
    <property type="molecule type" value="Genomic_DNA"/>
</dbReference>
<evidence type="ECO:0000313" key="1">
    <source>
        <dbReference type="EMBL" id="KYO29458.1"/>
    </source>
</evidence>
<proteinExistence type="predicted"/>
<gene>
    <name evidence="1" type="ORF">Y1Q_0022700</name>
</gene>
<evidence type="ECO:0000313" key="2">
    <source>
        <dbReference type="Proteomes" id="UP000050525"/>
    </source>
</evidence>
<organism evidence="1 2">
    <name type="scientific">Alligator mississippiensis</name>
    <name type="common">American alligator</name>
    <dbReference type="NCBI Taxonomy" id="8496"/>
    <lineage>
        <taxon>Eukaryota</taxon>
        <taxon>Metazoa</taxon>
        <taxon>Chordata</taxon>
        <taxon>Craniata</taxon>
        <taxon>Vertebrata</taxon>
        <taxon>Euteleostomi</taxon>
        <taxon>Archelosauria</taxon>
        <taxon>Archosauria</taxon>
        <taxon>Crocodylia</taxon>
        <taxon>Alligatoridae</taxon>
        <taxon>Alligatorinae</taxon>
        <taxon>Alligator</taxon>
    </lineage>
</organism>
<dbReference type="Proteomes" id="UP000050525">
    <property type="component" value="Unassembled WGS sequence"/>
</dbReference>
<protein>
    <submittedName>
        <fullName evidence="1">Uncharacterized protein</fullName>
    </submittedName>
</protein>
<accession>A0A151MYC8</accession>
<name>A0A151MYC8_ALLMI</name>
<keyword evidence="2" id="KW-1185">Reference proteome</keyword>
<reference evidence="1 2" key="1">
    <citation type="journal article" date="2012" name="Genome Biol.">
        <title>Sequencing three crocodilian genomes to illuminate the evolution of archosaurs and amniotes.</title>
        <authorList>
            <person name="St John J.A."/>
            <person name="Braun E.L."/>
            <person name="Isberg S.R."/>
            <person name="Miles L.G."/>
            <person name="Chong A.Y."/>
            <person name="Gongora J."/>
            <person name="Dalzell P."/>
            <person name="Moran C."/>
            <person name="Bed'hom B."/>
            <person name="Abzhanov A."/>
            <person name="Burgess S.C."/>
            <person name="Cooksey A.M."/>
            <person name="Castoe T.A."/>
            <person name="Crawford N.G."/>
            <person name="Densmore L.D."/>
            <person name="Drew J.C."/>
            <person name="Edwards S.V."/>
            <person name="Faircloth B.C."/>
            <person name="Fujita M.K."/>
            <person name="Greenwold M.J."/>
            <person name="Hoffmann F.G."/>
            <person name="Howard J.M."/>
            <person name="Iguchi T."/>
            <person name="Janes D.E."/>
            <person name="Khan S.Y."/>
            <person name="Kohno S."/>
            <person name="de Koning A.J."/>
            <person name="Lance S.L."/>
            <person name="McCarthy F.M."/>
            <person name="McCormack J.E."/>
            <person name="Merchant M.E."/>
            <person name="Peterson D.G."/>
            <person name="Pollock D.D."/>
            <person name="Pourmand N."/>
            <person name="Raney B.J."/>
            <person name="Roessler K.A."/>
            <person name="Sanford J.R."/>
            <person name="Sawyer R.H."/>
            <person name="Schmidt C.J."/>
            <person name="Triplett E.W."/>
            <person name="Tuberville T.D."/>
            <person name="Venegas-Anaya M."/>
            <person name="Howard J.T."/>
            <person name="Jarvis E.D."/>
            <person name="Guillette L.J.Jr."/>
            <person name="Glenn T.C."/>
            <person name="Green R.E."/>
            <person name="Ray D.A."/>
        </authorList>
    </citation>
    <scope>NUCLEOTIDE SEQUENCE [LARGE SCALE GENOMIC DNA]</scope>
    <source>
        <strain evidence="1">KSC_2009_1</strain>
    </source>
</reference>
<sequence length="131" mass="15290">MSTWDLQSLRDSHPAEAKVLLTVPYLSNRIQGNDSISLRLDTNDRRDLRVQPAGRGQQYKFRVQEHFRLIKWSAVKLQELDDHSFARCDLKEDMVMCSMAPLCTEIPMVFRSSLRFIDPHQLLATGWSQWV</sequence>